<dbReference type="PANTHER" id="PTHR12555">
    <property type="entry name" value="UBIQUITIN FUSION DEGRADATON PROTEIN 1"/>
    <property type="match status" value="1"/>
</dbReference>
<keyword evidence="5" id="KW-1185">Reference proteome</keyword>
<protein>
    <submittedName>
        <fullName evidence="6">Ubiquitin recognition factor in ER-associated degradation protein 1-like</fullName>
    </submittedName>
</protein>
<dbReference type="KEGG" id="dpte:113794426"/>
<dbReference type="RefSeq" id="XP_027200349.1">
    <property type="nucleotide sequence ID" value="XM_027344548.1"/>
</dbReference>
<dbReference type="Proteomes" id="UP000515146">
    <property type="component" value="Unplaced"/>
</dbReference>
<dbReference type="AlphaFoldDB" id="A0A6P6Y741"/>
<gene>
    <name evidence="6" type="primary">LOC113794426</name>
</gene>
<reference evidence="6" key="1">
    <citation type="submission" date="2025-08" db="UniProtKB">
        <authorList>
            <consortium name="RefSeq"/>
        </authorList>
    </citation>
    <scope>IDENTIFICATION</scope>
    <source>
        <strain evidence="6">Airmid</strain>
    </source>
</reference>
<dbReference type="GO" id="GO:0036503">
    <property type="term" value="P:ERAD pathway"/>
    <property type="evidence" value="ECO:0007669"/>
    <property type="project" value="TreeGrafter"/>
</dbReference>
<evidence type="ECO:0000256" key="2">
    <source>
        <dbReference type="ARBA" id="ARBA00022786"/>
    </source>
</evidence>
<evidence type="ECO:0000259" key="3">
    <source>
        <dbReference type="Pfam" id="PF03152"/>
    </source>
</evidence>
<dbReference type="FunCoup" id="A0A6P6Y741">
    <property type="interactions" value="1527"/>
</dbReference>
<proteinExistence type="inferred from homology"/>
<dbReference type="InterPro" id="IPR055418">
    <property type="entry name" value="UFD1_N2"/>
</dbReference>
<dbReference type="GO" id="GO:0034098">
    <property type="term" value="C:VCP-NPL4-UFD1 AAA ATPase complex"/>
    <property type="evidence" value="ECO:0007669"/>
    <property type="project" value="TreeGrafter"/>
</dbReference>
<dbReference type="Pfam" id="PF03152">
    <property type="entry name" value="UFD1_N1"/>
    <property type="match status" value="1"/>
</dbReference>
<dbReference type="InterPro" id="IPR004854">
    <property type="entry name" value="Ufd1-like"/>
</dbReference>
<feature type="domain" description="Ubiquitin fusion degradation protein UFD1 N-terminal subdomain 2" evidence="4">
    <location>
        <begin position="103"/>
        <end position="179"/>
    </location>
</feature>
<dbReference type="OMA" id="LPKANWV"/>
<dbReference type="InParanoid" id="A0A6P6Y741"/>
<dbReference type="InterPro" id="IPR042299">
    <property type="entry name" value="Ufd1-like_Nn"/>
</dbReference>
<dbReference type="OrthoDB" id="422728at2759"/>
<evidence type="ECO:0000313" key="5">
    <source>
        <dbReference type="Proteomes" id="UP000515146"/>
    </source>
</evidence>
<evidence type="ECO:0000313" key="6">
    <source>
        <dbReference type="RefSeq" id="XP_027200349.1"/>
    </source>
</evidence>
<dbReference type="GO" id="GO:0031593">
    <property type="term" value="F:polyubiquitin modification-dependent protein binding"/>
    <property type="evidence" value="ECO:0007669"/>
    <property type="project" value="TreeGrafter"/>
</dbReference>
<evidence type="ECO:0000256" key="1">
    <source>
        <dbReference type="ARBA" id="ARBA00006043"/>
    </source>
</evidence>
<dbReference type="Pfam" id="PF24842">
    <property type="entry name" value="UFD1_N2"/>
    <property type="match status" value="1"/>
</dbReference>
<dbReference type="GO" id="GO:0006511">
    <property type="term" value="P:ubiquitin-dependent protein catabolic process"/>
    <property type="evidence" value="ECO:0007669"/>
    <property type="project" value="InterPro"/>
</dbReference>
<feature type="domain" description="Ubiquitin fusion degradation protein UFD1 N-terminal subdomain 1" evidence="3">
    <location>
        <begin position="7"/>
        <end position="102"/>
    </location>
</feature>
<accession>A0A6P6Y741</accession>
<sequence length="192" mass="21809">MFITSMQEYYNCYSFSFCNKDETEVGNKIILPATALTSLNYLHVPLPMTFQLSNPEKGLITHCGVLEFSSDKNDVAYVPSWMMRNLSLEEGGLILVSNVFLPQGTQIKIQPQQKEFIFSCDDPKTILELCLNRYTCLSQGDVFRVAYGDRTFDIAVLECKPEPAIRIVDADIAVDFAPPADYDEMRHDSRRV</sequence>
<evidence type="ECO:0000259" key="4">
    <source>
        <dbReference type="Pfam" id="PF24842"/>
    </source>
</evidence>
<dbReference type="InterPro" id="IPR055417">
    <property type="entry name" value="UFD1_N1"/>
</dbReference>
<keyword evidence="2" id="KW-0833">Ubl conjugation pathway</keyword>
<dbReference type="Gene3D" id="3.10.330.10">
    <property type="match status" value="1"/>
</dbReference>
<dbReference type="PANTHER" id="PTHR12555:SF13">
    <property type="entry name" value="UBIQUITIN RECOGNITION FACTOR IN ER-ASSOCIATED DEGRADATION PROTEIN 1"/>
    <property type="match status" value="1"/>
</dbReference>
<dbReference type="Gene3D" id="2.40.40.50">
    <property type="entry name" value="Ubiquitin fusion degradation protein UFD1, N-terminal domain"/>
    <property type="match status" value="1"/>
</dbReference>
<name>A0A6P6Y741_DERPT</name>
<organism evidence="5 6">
    <name type="scientific">Dermatophagoides pteronyssinus</name>
    <name type="common">European house dust mite</name>
    <dbReference type="NCBI Taxonomy" id="6956"/>
    <lineage>
        <taxon>Eukaryota</taxon>
        <taxon>Metazoa</taxon>
        <taxon>Ecdysozoa</taxon>
        <taxon>Arthropoda</taxon>
        <taxon>Chelicerata</taxon>
        <taxon>Arachnida</taxon>
        <taxon>Acari</taxon>
        <taxon>Acariformes</taxon>
        <taxon>Sarcoptiformes</taxon>
        <taxon>Astigmata</taxon>
        <taxon>Psoroptidia</taxon>
        <taxon>Analgoidea</taxon>
        <taxon>Pyroglyphidae</taxon>
        <taxon>Dermatophagoidinae</taxon>
        <taxon>Dermatophagoides</taxon>
    </lineage>
</organism>
<comment type="similarity">
    <text evidence="1">Belongs to the UFD1 family.</text>
</comment>